<evidence type="ECO:0000256" key="1">
    <source>
        <dbReference type="ARBA" id="ARBA00001947"/>
    </source>
</evidence>
<evidence type="ECO:0000256" key="3">
    <source>
        <dbReference type="ARBA" id="ARBA00022723"/>
    </source>
</evidence>
<dbReference type="SUPFAM" id="SSF51735">
    <property type="entry name" value="NAD(P)-binding Rossmann-fold domains"/>
    <property type="match status" value="1"/>
</dbReference>
<evidence type="ECO:0000259" key="7">
    <source>
        <dbReference type="Pfam" id="PF00107"/>
    </source>
</evidence>
<evidence type="ECO:0000259" key="8">
    <source>
        <dbReference type="Pfam" id="PF08240"/>
    </source>
</evidence>
<dbReference type="InterPro" id="IPR013154">
    <property type="entry name" value="ADH-like_N"/>
</dbReference>
<dbReference type="RefSeq" id="WP_358286931.1">
    <property type="nucleotide sequence ID" value="NZ_JBEYGJ010000028.1"/>
</dbReference>
<keyword evidence="3 6" id="KW-0479">Metal-binding</keyword>
<dbReference type="Gene3D" id="3.40.50.720">
    <property type="entry name" value="NAD(P)-binding Rossmann-like Domain"/>
    <property type="match status" value="1"/>
</dbReference>
<dbReference type="Pfam" id="PF08240">
    <property type="entry name" value="ADH_N"/>
    <property type="match status" value="1"/>
</dbReference>
<evidence type="ECO:0000313" key="9">
    <source>
        <dbReference type="EMBL" id="MFE9229567.1"/>
    </source>
</evidence>
<keyword evidence="5" id="KW-0560">Oxidoreductase</keyword>
<keyword evidence="10" id="KW-1185">Reference proteome</keyword>
<accession>A0ABW6LPR8</accession>
<comment type="cofactor">
    <cofactor evidence="1 6">
        <name>Zn(2+)</name>
        <dbReference type="ChEBI" id="CHEBI:29105"/>
    </cofactor>
</comment>
<protein>
    <submittedName>
        <fullName evidence="9">NAD(P)-dependent alcohol dehydrogenase</fullName>
    </submittedName>
</protein>
<dbReference type="CDD" id="cd08278">
    <property type="entry name" value="benzyl_alcohol_DH"/>
    <property type="match status" value="1"/>
</dbReference>
<dbReference type="InterPro" id="IPR013149">
    <property type="entry name" value="ADH-like_C"/>
</dbReference>
<dbReference type="SUPFAM" id="SSF50129">
    <property type="entry name" value="GroES-like"/>
    <property type="match status" value="1"/>
</dbReference>
<dbReference type="Gene3D" id="3.90.180.10">
    <property type="entry name" value="Medium-chain alcohol dehydrogenases, catalytic domain"/>
    <property type="match status" value="1"/>
</dbReference>
<dbReference type="PANTHER" id="PTHR43350">
    <property type="entry name" value="NAD-DEPENDENT ALCOHOL DEHYDROGENASE"/>
    <property type="match status" value="1"/>
</dbReference>
<dbReference type="EMBL" id="JBIAFP010000026">
    <property type="protein sequence ID" value="MFE9229567.1"/>
    <property type="molecule type" value="Genomic_DNA"/>
</dbReference>
<evidence type="ECO:0000256" key="2">
    <source>
        <dbReference type="ARBA" id="ARBA00008072"/>
    </source>
</evidence>
<reference evidence="9 10" key="1">
    <citation type="submission" date="2024-10" db="EMBL/GenBank/DDBJ databases">
        <title>The Natural Products Discovery Center: Release of the First 8490 Sequenced Strains for Exploring Actinobacteria Biosynthetic Diversity.</title>
        <authorList>
            <person name="Kalkreuter E."/>
            <person name="Kautsar S.A."/>
            <person name="Yang D."/>
            <person name="Bader C.D."/>
            <person name="Teijaro C.N."/>
            <person name="Fluegel L."/>
            <person name="Davis C.M."/>
            <person name="Simpson J.R."/>
            <person name="Lauterbach L."/>
            <person name="Steele A.D."/>
            <person name="Gui C."/>
            <person name="Meng S."/>
            <person name="Li G."/>
            <person name="Viehrig K."/>
            <person name="Ye F."/>
            <person name="Su P."/>
            <person name="Kiefer A.F."/>
            <person name="Nichols A."/>
            <person name="Cepeda A.J."/>
            <person name="Yan W."/>
            <person name="Fan B."/>
            <person name="Jiang Y."/>
            <person name="Adhikari A."/>
            <person name="Zheng C.-J."/>
            <person name="Schuster L."/>
            <person name="Cowan T.M."/>
            <person name="Smanski M.J."/>
            <person name="Chevrette M.G."/>
            <person name="De Carvalho L.P.S."/>
            <person name="Shen B."/>
        </authorList>
    </citation>
    <scope>NUCLEOTIDE SEQUENCE [LARGE SCALE GENOMIC DNA]</scope>
    <source>
        <strain evidence="9 10">NPDC007066</strain>
    </source>
</reference>
<evidence type="ECO:0000313" key="10">
    <source>
        <dbReference type="Proteomes" id="UP001601288"/>
    </source>
</evidence>
<name>A0ABW6LPR8_9ACTN</name>
<dbReference type="PANTHER" id="PTHR43350:SF21">
    <property type="entry name" value="S-NITROSOMYCOTHIOL REDUCTASE MSCR"/>
    <property type="match status" value="1"/>
</dbReference>
<dbReference type="InterPro" id="IPR002328">
    <property type="entry name" value="ADH_Zn_CS"/>
</dbReference>
<evidence type="ECO:0000256" key="4">
    <source>
        <dbReference type="ARBA" id="ARBA00022833"/>
    </source>
</evidence>
<dbReference type="InterPro" id="IPR036291">
    <property type="entry name" value="NAD(P)-bd_dom_sf"/>
</dbReference>
<organism evidence="9 10">
    <name type="scientific">Streptomyces massasporeus</name>
    <dbReference type="NCBI Taxonomy" id="67324"/>
    <lineage>
        <taxon>Bacteria</taxon>
        <taxon>Bacillati</taxon>
        <taxon>Actinomycetota</taxon>
        <taxon>Actinomycetes</taxon>
        <taxon>Kitasatosporales</taxon>
        <taxon>Streptomycetaceae</taxon>
        <taxon>Streptomyces</taxon>
    </lineage>
</organism>
<dbReference type="InterPro" id="IPR011032">
    <property type="entry name" value="GroES-like_sf"/>
</dbReference>
<dbReference type="Pfam" id="PF00107">
    <property type="entry name" value="ADH_zinc_N"/>
    <property type="match status" value="1"/>
</dbReference>
<proteinExistence type="inferred from homology"/>
<feature type="domain" description="Alcohol dehydrogenase-like N-terminal" evidence="8">
    <location>
        <begin position="28"/>
        <end position="155"/>
    </location>
</feature>
<feature type="domain" description="Alcohol dehydrogenase-like C-terminal" evidence="7">
    <location>
        <begin position="199"/>
        <end position="306"/>
    </location>
</feature>
<dbReference type="Proteomes" id="UP001601288">
    <property type="component" value="Unassembled WGS sequence"/>
</dbReference>
<sequence>MTTTRAAVLRSADKEHVVEEITLADLRPDEVLVKIAGTGMCHTDMMARDPALGALLTPMVLGHEGSGVVVAVGSAVIAVHPGDHVLLSFASCGACRECLKGAPAYCENFDALNATGRYPDGSTGATDAQGRPVPNRWFGQSSFAEQAIAAERDVVVVDKDLPLELLGPLGCGIQTGAGAVLNEIRLAPGQSLAVFGAGAVGLAAVMAAKLAGASDIVVVDLNESRLDLAKELGATRTVLGGGEGVVEQVIDAGPGMDFSLETTAVGKVITDAVAVLARRGTAVLVGVGTGLLSVPPPQLAGRKVTFVLEGGAVPRVFLPQLIRFWREGRFPFDRLVRTYPLAEINAAEADSLSGRTIKPVLIP</sequence>
<dbReference type="PROSITE" id="PS00059">
    <property type="entry name" value="ADH_ZINC"/>
    <property type="match status" value="1"/>
</dbReference>
<gene>
    <name evidence="9" type="ORF">ACFYM3_34235</name>
</gene>
<comment type="similarity">
    <text evidence="2 6">Belongs to the zinc-containing alcohol dehydrogenase family.</text>
</comment>
<comment type="caution">
    <text evidence="9">The sequence shown here is derived from an EMBL/GenBank/DDBJ whole genome shotgun (WGS) entry which is preliminary data.</text>
</comment>
<evidence type="ECO:0000256" key="5">
    <source>
        <dbReference type="ARBA" id="ARBA00023002"/>
    </source>
</evidence>
<keyword evidence="4 6" id="KW-0862">Zinc</keyword>
<evidence type="ECO:0000256" key="6">
    <source>
        <dbReference type="RuleBase" id="RU361277"/>
    </source>
</evidence>